<organism evidence="3 4">
    <name type="scientific">Paramarasmius palmivorus</name>
    <dbReference type="NCBI Taxonomy" id="297713"/>
    <lineage>
        <taxon>Eukaryota</taxon>
        <taxon>Fungi</taxon>
        <taxon>Dikarya</taxon>
        <taxon>Basidiomycota</taxon>
        <taxon>Agaricomycotina</taxon>
        <taxon>Agaricomycetes</taxon>
        <taxon>Agaricomycetidae</taxon>
        <taxon>Agaricales</taxon>
        <taxon>Marasmiineae</taxon>
        <taxon>Marasmiaceae</taxon>
        <taxon>Paramarasmius</taxon>
    </lineage>
</organism>
<sequence length="309" mass="34324">MPSMKDKVIIVTGSSSGIGFATLQHLTRMGAKVYMAVPDEEQTRMAIQRLKDEGLESQVTWHELDLKNAQSAKSSAERFIEKEEQLDVLVNNAAMISDQGHPTMNVDGIQNNMAINYLGPFVFTQTLLPLLEKTASKGRDARIVNVGSAGCKDVTYLQFGSKEAWNNKFRFSLLPPLSRYKYSKLAVHLWTNHLAKRLSSDGSRVMILIVQPGAILSDGAKRNLQSLPFPSFWVWLLGTMMDPQERGAYTSVFAACAPRDDPNIRHGVYISPPNVAEEQPKPALDERAQTELFEFTKQLLDDIGVGVGL</sequence>
<dbReference type="PANTHER" id="PTHR43157">
    <property type="entry name" value="PHOSPHATIDYLINOSITOL-GLYCAN BIOSYNTHESIS CLASS F PROTEIN-RELATED"/>
    <property type="match status" value="1"/>
</dbReference>
<dbReference type="SUPFAM" id="SSF51735">
    <property type="entry name" value="NAD(P)-binding Rossmann-fold domains"/>
    <property type="match status" value="1"/>
</dbReference>
<comment type="similarity">
    <text evidence="2">Belongs to the short-chain dehydrogenases/reductases (SDR) family.</text>
</comment>
<evidence type="ECO:0008006" key="5">
    <source>
        <dbReference type="Google" id="ProtNLM"/>
    </source>
</evidence>
<keyword evidence="1" id="KW-0560">Oxidoreductase</keyword>
<dbReference type="AlphaFoldDB" id="A0AAW0D949"/>
<evidence type="ECO:0000313" key="4">
    <source>
        <dbReference type="Proteomes" id="UP001383192"/>
    </source>
</evidence>
<dbReference type="PRINTS" id="PR00081">
    <property type="entry name" value="GDHRDH"/>
</dbReference>
<dbReference type="EMBL" id="JAYKXP010000020">
    <property type="protein sequence ID" value="KAK7047325.1"/>
    <property type="molecule type" value="Genomic_DNA"/>
</dbReference>
<accession>A0AAW0D949</accession>
<dbReference type="PRINTS" id="PR00080">
    <property type="entry name" value="SDRFAMILY"/>
</dbReference>
<keyword evidence="4" id="KW-1185">Reference proteome</keyword>
<proteinExistence type="inferred from homology"/>
<evidence type="ECO:0000313" key="3">
    <source>
        <dbReference type="EMBL" id="KAK7047325.1"/>
    </source>
</evidence>
<dbReference type="PANTHER" id="PTHR43157:SF31">
    <property type="entry name" value="PHOSPHATIDYLINOSITOL-GLYCAN BIOSYNTHESIS CLASS F PROTEIN"/>
    <property type="match status" value="1"/>
</dbReference>
<dbReference type="Gene3D" id="3.40.50.720">
    <property type="entry name" value="NAD(P)-binding Rossmann-like Domain"/>
    <property type="match status" value="1"/>
</dbReference>
<name>A0AAW0D949_9AGAR</name>
<comment type="caution">
    <text evidence="3">The sequence shown here is derived from an EMBL/GenBank/DDBJ whole genome shotgun (WGS) entry which is preliminary data.</text>
</comment>
<dbReference type="Pfam" id="PF00106">
    <property type="entry name" value="adh_short"/>
    <property type="match status" value="1"/>
</dbReference>
<evidence type="ECO:0000256" key="2">
    <source>
        <dbReference type="RuleBase" id="RU000363"/>
    </source>
</evidence>
<dbReference type="InterPro" id="IPR036291">
    <property type="entry name" value="NAD(P)-bd_dom_sf"/>
</dbReference>
<evidence type="ECO:0000256" key="1">
    <source>
        <dbReference type="ARBA" id="ARBA00023002"/>
    </source>
</evidence>
<dbReference type="InterPro" id="IPR002347">
    <property type="entry name" value="SDR_fam"/>
</dbReference>
<dbReference type="Proteomes" id="UP001383192">
    <property type="component" value="Unassembled WGS sequence"/>
</dbReference>
<gene>
    <name evidence="3" type="ORF">VNI00_006556</name>
</gene>
<reference evidence="3 4" key="1">
    <citation type="submission" date="2024-01" db="EMBL/GenBank/DDBJ databases">
        <title>A draft genome for a cacao thread blight-causing isolate of Paramarasmius palmivorus.</title>
        <authorList>
            <person name="Baruah I.K."/>
            <person name="Bukari Y."/>
            <person name="Amoako-Attah I."/>
            <person name="Meinhardt L.W."/>
            <person name="Bailey B.A."/>
            <person name="Cohen S.P."/>
        </authorList>
    </citation>
    <scope>NUCLEOTIDE SEQUENCE [LARGE SCALE GENOMIC DNA]</scope>
    <source>
        <strain evidence="3 4">GH-12</strain>
    </source>
</reference>
<dbReference type="GO" id="GO:0016491">
    <property type="term" value="F:oxidoreductase activity"/>
    <property type="evidence" value="ECO:0007669"/>
    <property type="project" value="UniProtKB-KW"/>
</dbReference>
<protein>
    <recommendedName>
        <fullName evidence="5">NAD(P)-binding protein</fullName>
    </recommendedName>
</protein>